<gene>
    <name evidence="2" type="ORF">LMH87_011745</name>
</gene>
<dbReference type="GeneID" id="80898904"/>
<protein>
    <recommendedName>
        <fullName evidence="4">F-box domain-containing protein</fullName>
    </recommendedName>
</protein>
<evidence type="ECO:0000256" key="1">
    <source>
        <dbReference type="SAM" id="MobiDB-lite"/>
    </source>
</evidence>
<feature type="compositionally biased region" description="Acidic residues" evidence="1">
    <location>
        <begin position="252"/>
        <end position="286"/>
    </location>
</feature>
<sequence>MSLLCIPSEVVCVVLESCSSAQDALALASTCKHLYREWTKHGVKIIWSYWKEEMTGLDEALIAIRATQIVVDHEARREQPPSAMSLSRLSAQHQKPTLSELSALWNLSRIVALMCNQACAWLPHGAFDVDERLEQHGHLPQCRDRIVKSMYRGLIAAAALSGVYNEPIYKAESAITPENFSTEDAKRLGHFPAYQTTCRAEDEHAMFYGFARWYQDTVLTENSRTIMTERFRERRGRGLCCAGRVDGAKAGEEDDDATASDDGGEVPDEDEGSDEDEESEEDEDEACPLQDIDSLSHSDVHLLIWETMQLLWAVEMIRVCCSFGANELGKQAKENSSKTLYVVPFGAFRPVPMHLWKEDGPSPAYDYAPAPAPEGVSVSDFRKTYVKVGTPSGWGDILDWMHGSSGQPNHYRRTDNPIAPLHLKLFEFLVRLFANARFSLSFFQSDWEEHWVDLMTLTDSCVLFTSDEQEGRGPCRQDLLSGGFTDGALCLETRRGKGKPAVYYS</sequence>
<keyword evidence="3" id="KW-1185">Reference proteome</keyword>
<accession>A0A9W8ULF8</accession>
<dbReference type="AlphaFoldDB" id="A0A9W8ULF8"/>
<dbReference type="EMBL" id="JAJHUN010000009">
    <property type="protein sequence ID" value="KAJ4151025.1"/>
    <property type="molecule type" value="Genomic_DNA"/>
</dbReference>
<proteinExistence type="predicted"/>
<feature type="region of interest" description="Disordered" evidence="1">
    <location>
        <begin position="248"/>
        <end position="287"/>
    </location>
</feature>
<evidence type="ECO:0000313" key="2">
    <source>
        <dbReference type="EMBL" id="KAJ4151025.1"/>
    </source>
</evidence>
<dbReference type="RefSeq" id="XP_056052739.1">
    <property type="nucleotide sequence ID" value="XM_056200938.1"/>
</dbReference>
<comment type="caution">
    <text evidence="2">The sequence shown here is derived from an EMBL/GenBank/DDBJ whole genome shotgun (WGS) entry which is preliminary data.</text>
</comment>
<evidence type="ECO:0000313" key="3">
    <source>
        <dbReference type="Proteomes" id="UP001144673"/>
    </source>
</evidence>
<dbReference type="KEGG" id="amus:LMH87_011745"/>
<dbReference type="Proteomes" id="UP001144673">
    <property type="component" value="Chromosome 4"/>
</dbReference>
<reference evidence="2" key="1">
    <citation type="journal article" date="2023" name="Access Microbiol">
        <title>De-novo genome assembly for Akanthomyces muscarius, a biocontrol agent of insect agricultural pests.</title>
        <authorList>
            <person name="Erdos Z."/>
            <person name="Studholme D.J."/>
            <person name="Raymond B."/>
            <person name="Sharma M."/>
        </authorList>
    </citation>
    <scope>NUCLEOTIDE SEQUENCE</scope>
    <source>
        <strain evidence="2">Ve6</strain>
    </source>
</reference>
<organism evidence="2 3">
    <name type="scientific">Akanthomyces muscarius</name>
    <name type="common">Entomopathogenic fungus</name>
    <name type="synonym">Lecanicillium muscarium</name>
    <dbReference type="NCBI Taxonomy" id="2231603"/>
    <lineage>
        <taxon>Eukaryota</taxon>
        <taxon>Fungi</taxon>
        <taxon>Dikarya</taxon>
        <taxon>Ascomycota</taxon>
        <taxon>Pezizomycotina</taxon>
        <taxon>Sordariomycetes</taxon>
        <taxon>Hypocreomycetidae</taxon>
        <taxon>Hypocreales</taxon>
        <taxon>Cordycipitaceae</taxon>
        <taxon>Akanthomyces</taxon>
    </lineage>
</organism>
<evidence type="ECO:0008006" key="4">
    <source>
        <dbReference type="Google" id="ProtNLM"/>
    </source>
</evidence>
<name>A0A9W8ULF8_AKAMU</name>